<geneLocation type="plasmid" evidence="3 4">
    <name>III</name>
</geneLocation>
<protein>
    <recommendedName>
        <fullName evidence="5">DUF2933 domain-containing protein</fullName>
    </recommendedName>
</protein>
<sequence length="76" mass="8732">MVQIIASLAPYLLILVCPLMMIFMMRGMHGGHNMKSQDMIRQDEEIAQLKAQNEQMVKDLAELKVKRNVNFQGGER</sequence>
<evidence type="ECO:0000313" key="3">
    <source>
        <dbReference type="EMBL" id="CEN29568.1"/>
    </source>
</evidence>
<keyword evidence="3" id="KW-0614">Plasmid</keyword>
<evidence type="ECO:0000256" key="1">
    <source>
        <dbReference type="SAM" id="Coils"/>
    </source>
</evidence>
<reference evidence="4" key="1">
    <citation type="submission" date="2015-01" db="EMBL/GenBank/DDBJ databases">
        <authorList>
            <person name="Andreevskaya M."/>
        </authorList>
    </citation>
    <scope>NUCLEOTIDE SEQUENCE [LARGE SCALE GENOMIC DNA]</scope>
    <source>
        <strain evidence="4">MKFS47</strain>
        <plasmid evidence="4">III</plasmid>
    </source>
</reference>
<dbReference type="Proteomes" id="UP000033166">
    <property type="component" value="Plasmid III"/>
</dbReference>
<name>A0A0D6E031_9LACT</name>
<evidence type="ECO:0008006" key="5">
    <source>
        <dbReference type="Google" id="ProtNLM"/>
    </source>
</evidence>
<keyword evidence="2" id="KW-0472">Membrane</keyword>
<evidence type="ECO:0000256" key="2">
    <source>
        <dbReference type="SAM" id="Phobius"/>
    </source>
</evidence>
<dbReference type="Pfam" id="PF11666">
    <property type="entry name" value="DUF2933"/>
    <property type="match status" value="1"/>
</dbReference>
<evidence type="ECO:0000313" key="4">
    <source>
        <dbReference type="Proteomes" id="UP000033166"/>
    </source>
</evidence>
<feature type="coiled-coil region" evidence="1">
    <location>
        <begin position="39"/>
        <end position="66"/>
    </location>
</feature>
<accession>A0A0D6E031</accession>
<gene>
    <name evidence="3" type="ORF">LACPI_2368</name>
</gene>
<keyword evidence="2" id="KW-1133">Transmembrane helix</keyword>
<dbReference type="RefSeq" id="WP_047916758.1">
    <property type="nucleotide sequence ID" value="NZ_LN774771.1"/>
</dbReference>
<dbReference type="KEGG" id="lpk:LACPI_2368"/>
<proteinExistence type="predicted"/>
<dbReference type="HOGENOM" id="CLU_201582_0_0_9"/>
<dbReference type="InterPro" id="IPR021682">
    <property type="entry name" value="DUF2933"/>
</dbReference>
<feature type="transmembrane region" description="Helical" evidence="2">
    <location>
        <begin position="6"/>
        <end position="25"/>
    </location>
</feature>
<dbReference type="EMBL" id="LN774771">
    <property type="protein sequence ID" value="CEN29568.1"/>
    <property type="molecule type" value="Genomic_DNA"/>
</dbReference>
<dbReference type="AlphaFoldDB" id="A0A0D6E031"/>
<keyword evidence="1" id="KW-0175">Coiled coil</keyword>
<keyword evidence="2" id="KW-0812">Transmembrane</keyword>
<organism evidence="3 4">
    <name type="scientific">Pseudolactococcus piscium MKFS47</name>
    <dbReference type="NCBI Taxonomy" id="297352"/>
    <lineage>
        <taxon>Bacteria</taxon>
        <taxon>Bacillati</taxon>
        <taxon>Bacillota</taxon>
        <taxon>Bacilli</taxon>
        <taxon>Lactobacillales</taxon>
        <taxon>Streptococcaceae</taxon>
        <taxon>Pseudolactococcus</taxon>
    </lineage>
</organism>